<dbReference type="SFLD" id="SFLDG01016">
    <property type="entry name" value="Prenyltransferase_Like_2"/>
    <property type="match status" value="1"/>
</dbReference>
<dbReference type="NCBIfam" id="TIGR01787">
    <property type="entry name" value="squalene_cyclas"/>
    <property type="match status" value="1"/>
</dbReference>
<keyword evidence="5" id="KW-0443">Lipid metabolism</keyword>
<accession>A0A9W8DM67</accession>
<evidence type="ECO:0000256" key="3">
    <source>
        <dbReference type="ARBA" id="ARBA00022737"/>
    </source>
</evidence>
<dbReference type="PANTHER" id="PTHR11764">
    <property type="entry name" value="TERPENE CYCLASE/MUTASE FAMILY MEMBER"/>
    <property type="match status" value="1"/>
</dbReference>
<evidence type="ECO:0000256" key="2">
    <source>
        <dbReference type="ARBA" id="ARBA00022516"/>
    </source>
</evidence>
<dbReference type="PROSITE" id="PS01074">
    <property type="entry name" value="TERPENE_SYNTHASES"/>
    <property type="match status" value="1"/>
</dbReference>
<dbReference type="SUPFAM" id="SSF48239">
    <property type="entry name" value="Terpenoid cyclases/Protein prenyltransferases"/>
    <property type="match status" value="2"/>
</dbReference>
<protein>
    <recommendedName>
        <fullName evidence="7">Terpene cyclase/mutase family member</fullName>
        <ecNumber evidence="7">5.4.99.-</ecNumber>
    </recommendedName>
</protein>
<sequence>MATRTYPPPLYKPIRLRDLQPTDRTRWRLNVDRGRQVWEYLDSIQAAQNRPQTDVERYWLGLPMEKIGASAAAQTPFDAARKGFAFLRNLQTEDGHWAGRYDGPMFITPGVVISLYCVRHVLPDPQRCELIRYILSMAHPEDGGWGLHSKGKSIVFGTTLNYVTLRILGVGADEEPMIKARNTLHSLGGAAGIPAWGKFWLSILGVYKWEGMNPIPPELTLLPHILPVHPGRFWAHTRVVYLSMAYLYGKRYVTERTLLTEQLKEEIYVQPFNSIDWAANRANVAEVDMYTRPNALTRLANRCLAGFEQINPTWVRERALEETLSQVLMEEANTSGLGLAPVNYAVNTVALAVGKGKDSFEYRRHIERLPDPMWMSPQGLMVNGTNGSQMWDAGFAAQAAVETGLADLPENHACLARTLEFLDECQIQENPPYYEVAYRFRTRGAWPFSTHDQGYTVSDCTAEGLQGVLLLQNLPYLPVHVGAQRAMDAVDLLLTMQNPGGGFASYETIRSPEWIEFLNPAEIFGKYMVEYAYPECTTSVILGLKCFQRFYPDYRVDDIRRCINGAVEYLIDQQRPDGSWFGSWGVCFTYACMFALKSLASEGFTYDNSVPVQKGCEFLISKQRADGGWGESFEACETGEYVQYEDSQVVQTAWAMLALMAAQYPGCDDVTRAAKFIMSRQQPNGEWLQESLEGVFNKSCAIAYPNFKLVFTTWALGKYAKLYGNPRLAQSDG</sequence>
<dbReference type="EMBL" id="JANBPT010001144">
    <property type="protein sequence ID" value="KAJ1909786.1"/>
    <property type="molecule type" value="Genomic_DNA"/>
</dbReference>
<comment type="caution">
    <text evidence="10">The sequence shown here is derived from an EMBL/GenBank/DDBJ whole genome shotgun (WGS) entry which is preliminary data.</text>
</comment>
<dbReference type="InterPro" id="IPR008930">
    <property type="entry name" value="Terpenoid_cyclase/PrenylTrfase"/>
</dbReference>
<evidence type="ECO:0000256" key="4">
    <source>
        <dbReference type="ARBA" id="ARBA00022955"/>
    </source>
</evidence>
<keyword evidence="11" id="KW-1185">Reference proteome</keyword>
<reference evidence="10" key="1">
    <citation type="submission" date="2022-07" db="EMBL/GenBank/DDBJ databases">
        <title>Phylogenomic reconstructions and comparative analyses of Kickxellomycotina fungi.</title>
        <authorList>
            <person name="Reynolds N.K."/>
            <person name="Stajich J.E."/>
            <person name="Barry K."/>
            <person name="Grigoriev I.V."/>
            <person name="Crous P."/>
            <person name="Smith M.E."/>
        </authorList>
    </citation>
    <scope>NUCLEOTIDE SEQUENCE</scope>
    <source>
        <strain evidence="10">RSA 861</strain>
    </source>
</reference>
<feature type="non-terminal residue" evidence="10">
    <location>
        <position position="733"/>
    </location>
</feature>
<keyword evidence="4" id="KW-0752">Steroid biosynthesis</keyword>
<keyword evidence="2" id="KW-0444">Lipid biosynthesis</keyword>
<evidence type="ECO:0000313" key="11">
    <source>
        <dbReference type="Proteomes" id="UP001150569"/>
    </source>
</evidence>
<keyword evidence="6 7" id="KW-0413">Isomerase</keyword>
<dbReference type="Pfam" id="PF13249">
    <property type="entry name" value="SQHop_cyclase_N"/>
    <property type="match status" value="1"/>
</dbReference>
<evidence type="ECO:0000256" key="7">
    <source>
        <dbReference type="RuleBase" id="RU362003"/>
    </source>
</evidence>
<gene>
    <name evidence="10" type="primary">ERG7_2</name>
    <name evidence="10" type="ORF">IWQ60_010990</name>
</gene>
<evidence type="ECO:0000313" key="10">
    <source>
        <dbReference type="EMBL" id="KAJ1909786.1"/>
    </source>
</evidence>
<dbReference type="AlphaFoldDB" id="A0A9W8DM67"/>
<evidence type="ECO:0000256" key="6">
    <source>
        <dbReference type="ARBA" id="ARBA00023235"/>
    </source>
</evidence>
<dbReference type="InterPro" id="IPR002365">
    <property type="entry name" value="Terpene_synthase_CS"/>
</dbReference>
<dbReference type="EC" id="5.4.99.-" evidence="7"/>
<dbReference type="InterPro" id="IPR018333">
    <property type="entry name" value="Squalene_cyclase"/>
</dbReference>
<feature type="domain" description="Squalene cyclase N-terminal" evidence="9">
    <location>
        <begin position="85"/>
        <end position="367"/>
    </location>
</feature>
<dbReference type="CDD" id="cd02892">
    <property type="entry name" value="SQCY_1"/>
    <property type="match status" value="1"/>
</dbReference>
<dbReference type="FunFam" id="1.50.10.20:FF:000002">
    <property type="entry name" value="Terpene cyclase/mutase family member"/>
    <property type="match status" value="1"/>
</dbReference>
<dbReference type="GO" id="GO:0000250">
    <property type="term" value="F:lanosterol synthase activity"/>
    <property type="evidence" value="ECO:0007669"/>
    <property type="project" value="UniProtKB-ARBA"/>
</dbReference>
<dbReference type="GO" id="GO:0005811">
    <property type="term" value="C:lipid droplet"/>
    <property type="evidence" value="ECO:0007669"/>
    <property type="project" value="InterPro"/>
</dbReference>
<dbReference type="InterPro" id="IPR032697">
    <property type="entry name" value="SQ_cyclase_N"/>
</dbReference>
<dbReference type="Pfam" id="PF13243">
    <property type="entry name" value="SQHop_cyclase_C"/>
    <property type="match status" value="1"/>
</dbReference>
<dbReference type="OrthoDB" id="21502at2759"/>
<dbReference type="GO" id="GO:0016104">
    <property type="term" value="P:triterpenoid biosynthetic process"/>
    <property type="evidence" value="ECO:0007669"/>
    <property type="project" value="InterPro"/>
</dbReference>
<comment type="similarity">
    <text evidence="1 7">Belongs to the terpene cyclase/mutase family.</text>
</comment>
<keyword evidence="3" id="KW-0677">Repeat</keyword>
<organism evidence="10 11">
    <name type="scientific">Tieghemiomyces parasiticus</name>
    <dbReference type="NCBI Taxonomy" id="78921"/>
    <lineage>
        <taxon>Eukaryota</taxon>
        <taxon>Fungi</taxon>
        <taxon>Fungi incertae sedis</taxon>
        <taxon>Zoopagomycota</taxon>
        <taxon>Kickxellomycotina</taxon>
        <taxon>Dimargaritomycetes</taxon>
        <taxon>Dimargaritales</taxon>
        <taxon>Dimargaritaceae</taxon>
        <taxon>Tieghemiomyces</taxon>
    </lineage>
</organism>
<dbReference type="GO" id="GO:0006696">
    <property type="term" value="P:ergosterol biosynthetic process"/>
    <property type="evidence" value="ECO:0007669"/>
    <property type="project" value="TreeGrafter"/>
</dbReference>
<evidence type="ECO:0000259" key="9">
    <source>
        <dbReference type="Pfam" id="PF13249"/>
    </source>
</evidence>
<dbReference type="Gene3D" id="6.20.120.20">
    <property type="match status" value="1"/>
</dbReference>
<dbReference type="PANTHER" id="PTHR11764:SF20">
    <property type="entry name" value="LANOSTEROL SYNTHASE"/>
    <property type="match status" value="1"/>
</dbReference>
<evidence type="ECO:0000256" key="5">
    <source>
        <dbReference type="ARBA" id="ARBA00023098"/>
    </source>
</evidence>
<dbReference type="Proteomes" id="UP001150569">
    <property type="component" value="Unassembled WGS sequence"/>
</dbReference>
<dbReference type="FunFam" id="1.50.10.20:FF:000003">
    <property type="entry name" value="Terpene cyclase/mutase family member"/>
    <property type="match status" value="1"/>
</dbReference>
<dbReference type="Gene3D" id="1.50.10.20">
    <property type="match status" value="2"/>
</dbReference>
<feature type="domain" description="Squalene cyclase C-terminal" evidence="8">
    <location>
        <begin position="388"/>
        <end position="720"/>
    </location>
</feature>
<proteinExistence type="inferred from homology"/>
<evidence type="ECO:0000259" key="8">
    <source>
        <dbReference type="Pfam" id="PF13243"/>
    </source>
</evidence>
<evidence type="ECO:0000256" key="1">
    <source>
        <dbReference type="ARBA" id="ARBA00009755"/>
    </source>
</evidence>
<dbReference type="InterPro" id="IPR032696">
    <property type="entry name" value="SQ_cyclase_C"/>
</dbReference>
<name>A0A9W8DM67_9FUNG</name>